<reference evidence="3" key="2">
    <citation type="submission" date="2024-04" db="EMBL/GenBank/DDBJ databases">
        <authorList>
            <person name="Chen Y."/>
            <person name="Shah S."/>
            <person name="Dougan E. K."/>
            <person name="Thang M."/>
            <person name="Chan C."/>
        </authorList>
    </citation>
    <scope>NUCLEOTIDE SEQUENCE [LARGE SCALE GENOMIC DNA]</scope>
</reference>
<feature type="transmembrane region" description="Helical" evidence="1">
    <location>
        <begin position="95"/>
        <end position="114"/>
    </location>
</feature>
<evidence type="ECO:0000256" key="1">
    <source>
        <dbReference type="SAM" id="Phobius"/>
    </source>
</evidence>
<dbReference type="EMBL" id="CAMXCT020000780">
    <property type="protein sequence ID" value="CAL1136583.1"/>
    <property type="molecule type" value="Genomic_DNA"/>
</dbReference>
<evidence type="ECO:0000313" key="2">
    <source>
        <dbReference type="EMBL" id="CAI3983208.1"/>
    </source>
</evidence>
<accession>A0A9P1FP37</accession>
<keyword evidence="1" id="KW-1133">Transmembrane helix</keyword>
<dbReference type="EMBL" id="CAMXCT030000780">
    <property type="protein sequence ID" value="CAL4770520.1"/>
    <property type="molecule type" value="Genomic_DNA"/>
</dbReference>
<gene>
    <name evidence="2" type="ORF">C1SCF055_LOCUS10837</name>
</gene>
<keyword evidence="4" id="KW-1185">Reference proteome</keyword>
<keyword evidence="1" id="KW-0472">Membrane</keyword>
<name>A0A9P1FP37_9DINO</name>
<feature type="transmembrane region" description="Helical" evidence="1">
    <location>
        <begin position="35"/>
        <end position="55"/>
    </location>
</feature>
<dbReference type="AlphaFoldDB" id="A0A9P1FP37"/>
<dbReference type="Proteomes" id="UP001152797">
    <property type="component" value="Unassembled WGS sequence"/>
</dbReference>
<evidence type="ECO:0000313" key="3">
    <source>
        <dbReference type="EMBL" id="CAL1136583.1"/>
    </source>
</evidence>
<evidence type="ECO:0000313" key="4">
    <source>
        <dbReference type="Proteomes" id="UP001152797"/>
    </source>
</evidence>
<protein>
    <submittedName>
        <fullName evidence="2">Uncharacterized protein</fullName>
    </submittedName>
</protein>
<proteinExistence type="predicted"/>
<sequence length="139" mass="15114">MWRNIFFGLLLGLIILQLLDVVVHVATKQVEVVRIVGSVLVILWAIALAVMTCAGKTLPWKASVAACVLIMLIYLVLNIIFLAEFGPMNEGRPRIPLFGFVLLTLGLAACGGRVHVKDEVQGIKEVKEEVPPQTIGGEV</sequence>
<dbReference type="EMBL" id="CAMXCT010000780">
    <property type="protein sequence ID" value="CAI3983208.1"/>
    <property type="molecule type" value="Genomic_DNA"/>
</dbReference>
<organism evidence="2">
    <name type="scientific">Cladocopium goreaui</name>
    <dbReference type="NCBI Taxonomy" id="2562237"/>
    <lineage>
        <taxon>Eukaryota</taxon>
        <taxon>Sar</taxon>
        <taxon>Alveolata</taxon>
        <taxon>Dinophyceae</taxon>
        <taxon>Suessiales</taxon>
        <taxon>Symbiodiniaceae</taxon>
        <taxon>Cladocopium</taxon>
    </lineage>
</organism>
<comment type="caution">
    <text evidence="2">The sequence shown here is derived from an EMBL/GenBank/DDBJ whole genome shotgun (WGS) entry which is preliminary data.</text>
</comment>
<reference evidence="2" key="1">
    <citation type="submission" date="2022-10" db="EMBL/GenBank/DDBJ databases">
        <authorList>
            <person name="Chen Y."/>
            <person name="Dougan E. K."/>
            <person name="Chan C."/>
            <person name="Rhodes N."/>
            <person name="Thang M."/>
        </authorList>
    </citation>
    <scope>NUCLEOTIDE SEQUENCE</scope>
</reference>
<feature type="transmembrane region" description="Helical" evidence="1">
    <location>
        <begin position="62"/>
        <end position="83"/>
    </location>
</feature>
<keyword evidence="1" id="KW-0812">Transmembrane</keyword>